<dbReference type="GO" id="GO:0042008">
    <property type="term" value="F:interleukin-18 receptor activity"/>
    <property type="evidence" value="ECO:0007669"/>
    <property type="project" value="TreeGrafter"/>
</dbReference>
<evidence type="ECO:0000256" key="4">
    <source>
        <dbReference type="ARBA" id="ARBA00022729"/>
    </source>
</evidence>
<evidence type="ECO:0000256" key="8">
    <source>
        <dbReference type="ARBA" id="ARBA00023027"/>
    </source>
</evidence>
<feature type="chain" id="PRO_5032588431" evidence="15">
    <location>
        <begin position="18"/>
        <end position="586"/>
    </location>
</feature>
<keyword evidence="11" id="KW-0675">Receptor</keyword>
<dbReference type="GO" id="GO:0016020">
    <property type="term" value="C:membrane"/>
    <property type="evidence" value="ECO:0007669"/>
    <property type="project" value="UniProtKB-SubCell"/>
</dbReference>
<dbReference type="Gene3D" id="3.40.50.10140">
    <property type="entry name" value="Toll/interleukin-1 receptor homology (TIR) domain"/>
    <property type="match status" value="1"/>
</dbReference>
<dbReference type="InterPro" id="IPR035897">
    <property type="entry name" value="Toll_tir_struct_dom_sf"/>
</dbReference>
<accession>A0A851TX32</accession>
<proteinExistence type="inferred from homology"/>
<dbReference type="SMART" id="SM00255">
    <property type="entry name" value="TIR"/>
    <property type="match status" value="1"/>
</dbReference>
<dbReference type="SUPFAM" id="SSF48726">
    <property type="entry name" value="Immunoglobulin"/>
    <property type="match status" value="2"/>
</dbReference>
<evidence type="ECO:0000256" key="7">
    <source>
        <dbReference type="ARBA" id="ARBA00022989"/>
    </source>
</evidence>
<evidence type="ECO:0000256" key="11">
    <source>
        <dbReference type="ARBA" id="ARBA00023170"/>
    </source>
</evidence>
<organism evidence="18 19">
    <name type="scientific">Elachura formosa</name>
    <name type="common">spotted wren-babbler</name>
    <dbReference type="NCBI Taxonomy" id="1463973"/>
    <lineage>
        <taxon>Eukaryota</taxon>
        <taxon>Metazoa</taxon>
        <taxon>Chordata</taxon>
        <taxon>Craniata</taxon>
        <taxon>Vertebrata</taxon>
        <taxon>Euteleostomi</taxon>
        <taxon>Archelosauria</taxon>
        <taxon>Archosauria</taxon>
        <taxon>Dinosauria</taxon>
        <taxon>Saurischia</taxon>
        <taxon>Theropoda</taxon>
        <taxon>Coelurosauria</taxon>
        <taxon>Aves</taxon>
        <taxon>Neognathae</taxon>
        <taxon>Neoaves</taxon>
        <taxon>Telluraves</taxon>
        <taxon>Australaves</taxon>
        <taxon>Passeriformes</taxon>
        <taxon>Elachuridae</taxon>
        <taxon>Elachura</taxon>
    </lineage>
</organism>
<comment type="subcellular location">
    <subcellularLocation>
        <location evidence="1">Membrane</location>
        <topology evidence="1">Single-pass type I membrane protein</topology>
    </subcellularLocation>
</comment>
<evidence type="ECO:0000256" key="12">
    <source>
        <dbReference type="ARBA" id="ARBA00023180"/>
    </source>
</evidence>
<dbReference type="InterPro" id="IPR000157">
    <property type="entry name" value="TIR_dom"/>
</dbReference>
<dbReference type="OrthoDB" id="6019866at2759"/>
<evidence type="ECO:0000256" key="5">
    <source>
        <dbReference type="ARBA" id="ARBA00022737"/>
    </source>
</evidence>
<dbReference type="FunFam" id="2.60.40.10:FF:000284">
    <property type="entry name" value="interleukin-1 receptor accessory protein-like 1"/>
    <property type="match status" value="1"/>
</dbReference>
<evidence type="ECO:0000256" key="14">
    <source>
        <dbReference type="SAM" id="Phobius"/>
    </source>
</evidence>
<evidence type="ECO:0000256" key="9">
    <source>
        <dbReference type="ARBA" id="ARBA00023136"/>
    </source>
</evidence>
<feature type="transmembrane region" description="Helical" evidence="14">
    <location>
        <begin position="346"/>
        <end position="369"/>
    </location>
</feature>
<evidence type="ECO:0000256" key="10">
    <source>
        <dbReference type="ARBA" id="ARBA00023157"/>
    </source>
</evidence>
<keyword evidence="6" id="KW-0378">Hydrolase</keyword>
<evidence type="ECO:0000259" key="17">
    <source>
        <dbReference type="PROSITE" id="PS50835"/>
    </source>
</evidence>
<gene>
    <name evidence="18" type="primary">Il18rap</name>
    <name evidence="18" type="ORF">ELAFOR_R01732</name>
</gene>
<sequence length="586" mass="67064">MLTLYWILTLFVSGAEVREINLPGCSHVEPQIWYRAIDGEEFVLQCALPDRDATNIYNNSLLNQHKVKWFWHEKDKKTLKTIKERSNLAFQGDALWFKPIRDGASGVYVCRIWGKIPCLKIVLDVQTKKAAKCLGYDTNLLSLLAGTGNSITCPGTKCYSHIKKPNVKWYKDGHQIKYRKSRPSLKLKQNEIYLNPTYDKDAGTYVCDYILSDNITKWTVRTAVTVEVTAKPTIHPPNILFPNGVVILEVEVGKPLELECRVQFGFETVSSMRVTWKQNNKENINEKLNQETSVYSKGLKGHTLLHTATLKEVTEKDLRSNFTCFAENSVGNATAVIQLKRKQRVLFLYVLCSAISTLFAFVLCTAFIYQHWIEIVLMYRSYLAHNKSTEGKKPCIILFCFSFSTACYHEFDAFVSYAKQNSSESDSPLVSEEKFALELLPDMLENKYGYKLCILERDILPGGAYTDEVVTAIKQSRRVIIILSPAYVSGPSIFELQAAVNCALEDKGIRLVLIKFQDFQEPETLPPVVKKALRILPIITWKSSISAALHKKFWKYMRYHMPMKTSKRLENCSLKGLSQRLFRLIY</sequence>
<dbReference type="InterPro" id="IPR007110">
    <property type="entry name" value="Ig-like_dom"/>
</dbReference>
<dbReference type="FunFam" id="2.60.40.10:FF:001504">
    <property type="entry name" value="Interleukin 18 receptor accessory protein"/>
    <property type="match status" value="1"/>
</dbReference>
<feature type="non-terminal residue" evidence="18">
    <location>
        <position position="1"/>
    </location>
</feature>
<keyword evidence="13" id="KW-0393">Immunoglobulin domain</keyword>
<keyword evidence="12" id="KW-0325">Glycoprotein</keyword>
<dbReference type="PRINTS" id="PR01537">
    <property type="entry name" value="INTRLKN1R1F"/>
</dbReference>
<reference evidence="18" key="1">
    <citation type="submission" date="2019-09" db="EMBL/GenBank/DDBJ databases">
        <title>Bird 10,000 Genomes (B10K) Project - Family phase.</title>
        <authorList>
            <person name="Zhang G."/>
        </authorList>
    </citation>
    <scope>NUCLEOTIDE SEQUENCE</scope>
    <source>
        <strain evidence="18">B10K-IZCAS-20218</strain>
        <tissue evidence="18">Blood</tissue>
    </source>
</reference>
<comment type="similarity">
    <text evidence="2">Belongs to the interleukin-1 receptor family.</text>
</comment>
<feature type="domain" description="Ig-like" evidence="17">
    <location>
        <begin position="23"/>
        <end position="112"/>
    </location>
</feature>
<dbReference type="Pfam" id="PF18452">
    <property type="entry name" value="Ig_6"/>
    <property type="match status" value="1"/>
</dbReference>
<dbReference type="PANTHER" id="PTHR11890">
    <property type="entry name" value="INTERLEUKIN-1 RECEPTOR FAMILY MEMBER"/>
    <property type="match status" value="1"/>
</dbReference>
<dbReference type="PANTHER" id="PTHR11890:SF23">
    <property type="entry name" value="INTERLEUKIN-18 RECEPTOR ACCESSORY PROTEIN"/>
    <property type="match status" value="1"/>
</dbReference>
<evidence type="ECO:0000259" key="16">
    <source>
        <dbReference type="PROSITE" id="PS50104"/>
    </source>
</evidence>
<dbReference type="SMART" id="SM00409">
    <property type="entry name" value="IG"/>
    <property type="match status" value="3"/>
</dbReference>
<evidence type="ECO:0000256" key="1">
    <source>
        <dbReference type="ARBA" id="ARBA00004479"/>
    </source>
</evidence>
<keyword evidence="19" id="KW-1185">Reference proteome</keyword>
<evidence type="ECO:0000313" key="19">
    <source>
        <dbReference type="Proteomes" id="UP000623542"/>
    </source>
</evidence>
<feature type="signal peptide" evidence="15">
    <location>
        <begin position="1"/>
        <end position="17"/>
    </location>
</feature>
<dbReference type="InterPro" id="IPR036179">
    <property type="entry name" value="Ig-like_dom_sf"/>
</dbReference>
<dbReference type="InterPro" id="IPR041416">
    <property type="entry name" value="IL-1RAcP-like_ig"/>
</dbReference>
<dbReference type="FunFam" id="3.40.50.10140:FF:000002">
    <property type="entry name" value="Interleukin 1 receptor accessory protein"/>
    <property type="match status" value="1"/>
</dbReference>
<dbReference type="InterPro" id="IPR013783">
    <property type="entry name" value="Ig-like_fold"/>
</dbReference>
<keyword evidence="3 14" id="KW-0812">Transmembrane</keyword>
<feature type="domain" description="Ig-like" evidence="17">
    <location>
        <begin position="117"/>
        <end position="207"/>
    </location>
</feature>
<keyword evidence="9 14" id="KW-0472">Membrane</keyword>
<dbReference type="Proteomes" id="UP000623542">
    <property type="component" value="Unassembled WGS sequence"/>
</dbReference>
<dbReference type="SUPFAM" id="SSF52200">
    <property type="entry name" value="Toll/Interleukin receptor TIR domain"/>
    <property type="match status" value="1"/>
</dbReference>
<dbReference type="Gene3D" id="2.60.40.10">
    <property type="entry name" value="Immunoglobulins"/>
    <property type="match status" value="3"/>
</dbReference>
<dbReference type="InterPro" id="IPR013151">
    <property type="entry name" value="Immunoglobulin_dom"/>
</dbReference>
<name>A0A851TX32_9PASS</name>
<comment type="caution">
    <text evidence="18">The sequence shown here is derived from an EMBL/GenBank/DDBJ whole genome shotgun (WGS) entry which is preliminary data.</text>
</comment>
<dbReference type="InterPro" id="IPR003599">
    <property type="entry name" value="Ig_sub"/>
</dbReference>
<evidence type="ECO:0000256" key="2">
    <source>
        <dbReference type="ARBA" id="ARBA00009752"/>
    </source>
</evidence>
<protein>
    <submittedName>
        <fullName evidence="18">I18RA protein</fullName>
    </submittedName>
</protein>
<keyword evidence="4 15" id="KW-0732">Signal</keyword>
<evidence type="ECO:0000256" key="13">
    <source>
        <dbReference type="ARBA" id="ARBA00023319"/>
    </source>
</evidence>
<feature type="domain" description="Ig-like" evidence="17">
    <location>
        <begin position="236"/>
        <end position="340"/>
    </location>
</feature>
<dbReference type="PROSITE" id="PS50835">
    <property type="entry name" value="IG_LIKE"/>
    <property type="match status" value="3"/>
</dbReference>
<dbReference type="Pfam" id="PF01582">
    <property type="entry name" value="TIR"/>
    <property type="match status" value="1"/>
</dbReference>
<dbReference type="GO" id="GO:0016787">
    <property type="term" value="F:hydrolase activity"/>
    <property type="evidence" value="ECO:0007669"/>
    <property type="project" value="UniProtKB-KW"/>
</dbReference>
<evidence type="ECO:0000256" key="15">
    <source>
        <dbReference type="SAM" id="SignalP"/>
    </source>
</evidence>
<evidence type="ECO:0000256" key="3">
    <source>
        <dbReference type="ARBA" id="ARBA00022692"/>
    </source>
</evidence>
<dbReference type="CDD" id="cd00096">
    <property type="entry name" value="Ig"/>
    <property type="match status" value="1"/>
</dbReference>
<dbReference type="PROSITE" id="PS50104">
    <property type="entry name" value="TIR"/>
    <property type="match status" value="1"/>
</dbReference>
<dbReference type="Pfam" id="PF00047">
    <property type="entry name" value="ig"/>
    <property type="match status" value="1"/>
</dbReference>
<keyword evidence="7 14" id="KW-1133">Transmembrane helix</keyword>
<feature type="domain" description="TIR" evidence="16">
    <location>
        <begin position="409"/>
        <end position="561"/>
    </location>
</feature>
<evidence type="ECO:0000313" key="18">
    <source>
        <dbReference type="EMBL" id="NXD20212.1"/>
    </source>
</evidence>
<feature type="non-terminal residue" evidence="18">
    <location>
        <position position="586"/>
    </location>
</feature>
<evidence type="ECO:0000256" key="6">
    <source>
        <dbReference type="ARBA" id="ARBA00022801"/>
    </source>
</evidence>
<dbReference type="AlphaFoldDB" id="A0A851TX32"/>
<keyword evidence="10" id="KW-1015">Disulfide bond</keyword>
<keyword evidence="5" id="KW-0677">Repeat</keyword>
<keyword evidence="8" id="KW-0520">NAD</keyword>
<dbReference type="InterPro" id="IPR015621">
    <property type="entry name" value="IL-1_rcpt_fam"/>
</dbReference>
<dbReference type="EMBL" id="WBNG01000034">
    <property type="protein sequence ID" value="NXD20212.1"/>
    <property type="molecule type" value="Genomic_DNA"/>
</dbReference>